<evidence type="ECO:0000256" key="2">
    <source>
        <dbReference type="ARBA" id="ARBA00023239"/>
    </source>
</evidence>
<comment type="similarity">
    <text evidence="3">Belongs to the peptidase C56 family. HSP31-like subfamily.</text>
</comment>
<evidence type="ECO:0000256" key="3">
    <source>
        <dbReference type="ARBA" id="ARBA00038493"/>
    </source>
</evidence>
<dbReference type="CDD" id="cd03141">
    <property type="entry name" value="GATase1_Hsp31_like"/>
    <property type="match status" value="1"/>
</dbReference>
<dbReference type="Pfam" id="PF01965">
    <property type="entry name" value="DJ-1_PfpI"/>
    <property type="match status" value="1"/>
</dbReference>
<comment type="caution">
    <text evidence="5">The sequence shown here is derived from an EMBL/GenBank/DDBJ whole genome shotgun (WGS) entry which is preliminary data.</text>
</comment>
<dbReference type="InterPro" id="IPR029062">
    <property type="entry name" value="Class_I_gatase-like"/>
</dbReference>
<dbReference type="GO" id="GO:0005737">
    <property type="term" value="C:cytoplasm"/>
    <property type="evidence" value="ECO:0007669"/>
    <property type="project" value="TreeGrafter"/>
</dbReference>
<dbReference type="GO" id="GO:0019243">
    <property type="term" value="P:methylglyoxal catabolic process to D-lactate via S-lactoyl-glutathione"/>
    <property type="evidence" value="ECO:0007669"/>
    <property type="project" value="TreeGrafter"/>
</dbReference>
<keyword evidence="2" id="KW-0456">Lyase</keyword>
<reference evidence="5" key="1">
    <citation type="submission" date="2022-10" db="EMBL/GenBank/DDBJ databases">
        <authorList>
            <person name="Yu W.X."/>
        </authorList>
    </citation>
    <scope>NUCLEOTIDE SEQUENCE</scope>
    <source>
        <strain evidence="5">AAT</strain>
    </source>
</reference>
<dbReference type="SUPFAM" id="SSF52317">
    <property type="entry name" value="Class I glutamine amidotransferase-like"/>
    <property type="match status" value="1"/>
</dbReference>
<evidence type="ECO:0000259" key="4">
    <source>
        <dbReference type="Pfam" id="PF01965"/>
    </source>
</evidence>
<dbReference type="GO" id="GO:0019172">
    <property type="term" value="F:glyoxalase III activity"/>
    <property type="evidence" value="ECO:0007669"/>
    <property type="project" value="TreeGrafter"/>
</dbReference>
<keyword evidence="1" id="KW-0346">Stress response</keyword>
<name>A0AAE3SHM6_9BACT</name>
<dbReference type="PANTHER" id="PTHR48094:SF11">
    <property type="entry name" value="GLUTATHIONE-INDEPENDENT GLYOXALASE HSP31-RELATED"/>
    <property type="match status" value="1"/>
</dbReference>
<feature type="domain" description="DJ-1/PfpI" evidence="4">
    <location>
        <begin position="26"/>
        <end position="219"/>
    </location>
</feature>
<proteinExistence type="inferred from homology"/>
<protein>
    <submittedName>
        <fullName evidence="5">DJ-1/PfpI family protein</fullName>
    </submittedName>
</protein>
<dbReference type="InterPro" id="IPR002818">
    <property type="entry name" value="DJ-1/PfpI"/>
</dbReference>
<dbReference type="AlphaFoldDB" id="A0AAE3SHM6"/>
<dbReference type="SUPFAM" id="SSF55961">
    <property type="entry name" value="Bet v1-like"/>
    <property type="match status" value="1"/>
</dbReference>
<keyword evidence="6" id="KW-1185">Reference proteome</keyword>
<dbReference type="RefSeq" id="WP_301193149.1">
    <property type="nucleotide sequence ID" value="NZ_JAPDPJ010000137.1"/>
</dbReference>
<dbReference type="Gene3D" id="3.40.50.880">
    <property type="match status" value="1"/>
</dbReference>
<evidence type="ECO:0000313" key="6">
    <source>
        <dbReference type="Proteomes" id="UP001209229"/>
    </source>
</evidence>
<dbReference type="EMBL" id="JAPDPJ010000137">
    <property type="protein sequence ID" value="MCW3789601.1"/>
    <property type="molecule type" value="Genomic_DNA"/>
</dbReference>
<organism evidence="5 6">
    <name type="scientific">Plebeiibacterium sediminum</name>
    <dbReference type="NCBI Taxonomy" id="2992112"/>
    <lineage>
        <taxon>Bacteria</taxon>
        <taxon>Pseudomonadati</taxon>
        <taxon>Bacteroidota</taxon>
        <taxon>Bacteroidia</taxon>
        <taxon>Marinilabiliales</taxon>
        <taxon>Marinilabiliaceae</taxon>
        <taxon>Plebeiibacterium</taxon>
    </lineage>
</organism>
<gene>
    <name evidence="5" type="ORF">OM075_24285</name>
</gene>
<evidence type="ECO:0000313" key="5">
    <source>
        <dbReference type="EMBL" id="MCW3789601.1"/>
    </source>
</evidence>
<evidence type="ECO:0000256" key="1">
    <source>
        <dbReference type="ARBA" id="ARBA00023016"/>
    </source>
</evidence>
<dbReference type="InterPro" id="IPR050325">
    <property type="entry name" value="Prot/Nucl_acid_deglycase"/>
</dbReference>
<sequence>MKKKVLFVVTSHSEKGNTGEKTGFFLSEVTHPWEVLFDAGYEIDFVSPLGGKAPVDGFDLTDSVNKKFWENTEYRQKVENTMKPSEVDVKEYAAIFFAGGHGTMWDLPDNKELQNIAAQIYETNGVVGAVCHGPAGLVNIKLKDGSYLVAGKKVNAFTNEEEEIVGLTKVVPFLLEDKLKERGVIFEKSAPWQVHVVVDYRLVTGQNPQSAHAVGEAIKEQLEKENTKYMKQSAIVFQEKYTPGTTDNFCSNEVIVKGLTTKEVWKYLVNPFVWTEYYSNSSDVEFLNSNDKELYDGVRFRFKTFGFPIEAQITEFVPPCGNEAARLAWHGWAEGDEATRLDVIHAWLIEDLPGGRVRILTQESQIGKPAQELAKTKPNPIINGHQDWLDGLVNYAKSKK</sequence>
<dbReference type="Proteomes" id="UP001209229">
    <property type="component" value="Unassembled WGS sequence"/>
</dbReference>
<dbReference type="Gene3D" id="3.30.530.20">
    <property type="match status" value="1"/>
</dbReference>
<dbReference type="InterPro" id="IPR023393">
    <property type="entry name" value="START-like_dom_sf"/>
</dbReference>
<accession>A0AAE3SHM6</accession>
<dbReference type="PANTHER" id="PTHR48094">
    <property type="entry name" value="PROTEIN/NUCLEIC ACID DEGLYCASE DJ-1-RELATED"/>
    <property type="match status" value="1"/>
</dbReference>